<dbReference type="InterPro" id="IPR008928">
    <property type="entry name" value="6-hairpin_glycosidase_sf"/>
</dbReference>
<feature type="domain" description="Alpha fucosidase A-like C-terminal" evidence="2">
    <location>
        <begin position="664"/>
        <end position="757"/>
    </location>
</feature>
<evidence type="ECO:0000259" key="2">
    <source>
        <dbReference type="Pfam" id="PF21307"/>
    </source>
</evidence>
<dbReference type="SUPFAM" id="SSF48208">
    <property type="entry name" value="Six-hairpin glycosidases"/>
    <property type="match status" value="1"/>
</dbReference>
<evidence type="ECO:0000313" key="4">
    <source>
        <dbReference type="EMBL" id="MBK1810180.1"/>
    </source>
</evidence>
<dbReference type="InterPro" id="IPR016518">
    <property type="entry name" value="Alpha-L-fucosidase"/>
</dbReference>
<dbReference type="Proteomes" id="UP000596739">
    <property type="component" value="Unassembled WGS sequence"/>
</dbReference>
<sequence>MLKLWYTKPAELDNWNEALPIGNGSIGAMVFGGVKSERIQLNEETVWDGGPRDRNNKDSLKYLPKIRKLLFEGNIKEAEKLTSLAMAGTPEDARHYESLGDVFLTFDGDSDKITNYKRSLDISSAVAEVKYKQDDIEFRREIFISAVDKVMVMKLSSSRKNCISFMLNLSRERYFDHIDAISEDTVVLKGKSGSEEGIRFCSMVKVKADGGNTYSIGNKIVVENSDEVTILFTARTDYYKDKPEEWCKQIIRKALKKNYSDLKNDHINDYKSFFDRVTLKLDSDEQTEKMPIDQRLKRMQEGKEDLGLISLYFQYGRYLLISSSRPGTLPANLQGVWNKDMIAPWGGRFTININTEMNYWPAETCNLSELHTPLFDHIERMRAPGRVTAKKMYDCRGFVCHHNTDIWGDTAPQDLWMPATQWPMGAAWLCLHLWEHYEFTQDYDFLEKVYDTMKESALFFVDFLIENEKGQLVTCPSVSPENTYSLPNGQTGCICIGPSMDSQILFALFTNCINASNILDCDHEFRDKLYELRDRLPKPTIGKYGQIQEWAEDYDEVEPGHRHISQLFALHPSNQINLQQTPKLAAAAKKTIERRLTYGGGHTGWSRAWIINMWARLEEGELAYKNINALLTKSTLSNLLDNHPPFQIDGNFGGTSGIAEMLVQSHAGCISFLPALPKLWKSGEVKGLCARGGFEVDIIWSNCNLIKATIFSKAGQPCKIYSKDNLAVLCNNKSVGSYDEKNTVIIFETKIGERYEVIGSYNNSEKNVIKLT</sequence>
<feature type="domain" description="Glycosyl hydrolase family 95 N-terminal" evidence="1">
    <location>
        <begin position="4"/>
        <end position="239"/>
    </location>
</feature>
<keyword evidence="4" id="KW-0378">Hydrolase</keyword>
<evidence type="ECO:0000259" key="3">
    <source>
        <dbReference type="Pfam" id="PF22124"/>
    </source>
</evidence>
<dbReference type="EMBL" id="JAENHN010000016">
    <property type="protein sequence ID" value="MBK1810180.1"/>
    <property type="molecule type" value="Genomic_DNA"/>
</dbReference>
<dbReference type="Pfam" id="PF21307">
    <property type="entry name" value="Glyco_hydro_95_C"/>
    <property type="match status" value="1"/>
</dbReference>
<comment type="caution">
    <text evidence="4">The sequence shown here is derived from an EMBL/GenBank/DDBJ whole genome shotgun (WGS) entry which is preliminary data.</text>
</comment>
<dbReference type="Pfam" id="PF22124">
    <property type="entry name" value="Glyco_hydro_95_cat"/>
    <property type="match status" value="1"/>
</dbReference>
<dbReference type="InterPro" id="IPR012341">
    <property type="entry name" value="6hp_glycosidase-like_sf"/>
</dbReference>
<protein>
    <submittedName>
        <fullName evidence="4">Glycoside hydrolase family 95 protein</fullName>
    </submittedName>
</protein>
<reference evidence="5" key="1">
    <citation type="submission" date="2021-01" db="EMBL/GenBank/DDBJ databases">
        <title>Genome public.</title>
        <authorList>
            <person name="Liu C."/>
            <person name="Sun Q."/>
        </authorList>
    </citation>
    <scope>NUCLEOTIDE SEQUENCE [LARGE SCALE GENOMIC DNA]</scope>
    <source>
        <strain evidence="5">YIM B02505</strain>
    </source>
</reference>
<name>A0ABS1ELC8_9CLOT</name>
<dbReference type="InterPro" id="IPR054363">
    <property type="entry name" value="GH95_cat"/>
</dbReference>
<dbReference type="InterPro" id="IPR049053">
    <property type="entry name" value="AFCA-like_C"/>
</dbReference>
<dbReference type="Pfam" id="PF14498">
    <property type="entry name" value="Glyco_hyd_65N_2"/>
    <property type="match status" value="1"/>
</dbReference>
<evidence type="ECO:0000313" key="5">
    <source>
        <dbReference type="Proteomes" id="UP000596739"/>
    </source>
</evidence>
<gene>
    <name evidence="4" type="ORF">JHL18_05960</name>
</gene>
<dbReference type="PIRSF" id="PIRSF007663">
    <property type="entry name" value="UCP007663"/>
    <property type="match status" value="1"/>
</dbReference>
<dbReference type="PANTHER" id="PTHR31084:SF0">
    <property type="entry name" value="ALPHA-L-FUCOSIDASE 2"/>
    <property type="match status" value="1"/>
</dbReference>
<dbReference type="Gene3D" id="1.50.10.10">
    <property type="match status" value="1"/>
</dbReference>
<dbReference type="GO" id="GO:0016787">
    <property type="term" value="F:hydrolase activity"/>
    <property type="evidence" value="ECO:0007669"/>
    <property type="project" value="UniProtKB-KW"/>
</dbReference>
<proteinExistence type="predicted"/>
<accession>A0ABS1ELC8</accession>
<organism evidence="4 5">
    <name type="scientific">Clostridium yunnanense</name>
    <dbReference type="NCBI Taxonomy" id="2800325"/>
    <lineage>
        <taxon>Bacteria</taxon>
        <taxon>Bacillati</taxon>
        <taxon>Bacillota</taxon>
        <taxon>Clostridia</taxon>
        <taxon>Eubacteriales</taxon>
        <taxon>Clostridiaceae</taxon>
        <taxon>Clostridium</taxon>
    </lineage>
</organism>
<dbReference type="InterPro" id="IPR027414">
    <property type="entry name" value="GH95_N_dom"/>
</dbReference>
<evidence type="ECO:0000259" key="1">
    <source>
        <dbReference type="Pfam" id="PF14498"/>
    </source>
</evidence>
<keyword evidence="5" id="KW-1185">Reference proteome</keyword>
<feature type="domain" description="Glycosyl hydrolase family 95 catalytic" evidence="3">
    <location>
        <begin position="259"/>
        <end position="662"/>
    </location>
</feature>
<dbReference type="PANTHER" id="PTHR31084">
    <property type="entry name" value="ALPHA-L-FUCOSIDASE 2"/>
    <property type="match status" value="1"/>
</dbReference>